<sequence>MNSNLNILIIQSPTVVFSKLESRIKDAGFSLWCTATQDTPIGQLEALNPQLAIIGPSLNNDEVLRCIHALKIVNPAMPVLTSRKEICVPGGLSAAPFDGIHYLSLEPSSDEISKAIEMSLKHKAESTLRPNFQVVIGQGRECMAIRQKIQNVSDKDITVLITGETGTGKELIARSIHFHSLRNKGPLVKINCGALPDDLLESEVFGFQRGAFTDAHRDKPGRLEMAHGGTLFIDEIGNLSLSLQVKFLQVLEEKTFTRLGGTEDKIINTRVVAATNSDLHELVRKGAFRKDLFYRLNIVNITAPPLRDRRDDIPLLVHYFINRYCFEFKKEPLEMPDHILNLFMEYHWPGNIRELENVIRLAVILRDWNFAFKELNINNIKQKKGAVGPPQPLPPQLSWDDEKIQRTFNERGFSLKKVSKTYVSEAEKKAILDMLRQTQWNRKKAARLLRISYKTLLNRIEEFDLKP</sequence>
<evidence type="ECO:0000259" key="6">
    <source>
        <dbReference type="PROSITE" id="PS50045"/>
    </source>
</evidence>
<dbReference type="PANTHER" id="PTHR32071">
    <property type="entry name" value="TRANSCRIPTIONAL REGULATORY PROTEIN"/>
    <property type="match status" value="1"/>
</dbReference>
<dbReference type="InterPro" id="IPR025662">
    <property type="entry name" value="Sigma_54_int_dom_ATP-bd_1"/>
</dbReference>
<evidence type="ECO:0000256" key="3">
    <source>
        <dbReference type="ARBA" id="ARBA00023015"/>
    </source>
</evidence>
<dbReference type="Gene3D" id="1.10.10.60">
    <property type="entry name" value="Homeodomain-like"/>
    <property type="match status" value="1"/>
</dbReference>
<dbReference type="PROSITE" id="PS00676">
    <property type="entry name" value="SIGMA54_INTERACT_2"/>
    <property type="match status" value="1"/>
</dbReference>
<dbReference type="EMBL" id="OJIN01000229">
    <property type="protein sequence ID" value="SPD76101.1"/>
    <property type="molecule type" value="Genomic_DNA"/>
</dbReference>
<keyword evidence="5" id="KW-0804">Transcription</keyword>
<dbReference type="AlphaFoldDB" id="A0A445N326"/>
<dbReference type="Pfam" id="PF00158">
    <property type="entry name" value="Sigma54_activat"/>
    <property type="match status" value="1"/>
</dbReference>
<dbReference type="Pfam" id="PF02954">
    <property type="entry name" value="HTH_8"/>
    <property type="match status" value="1"/>
</dbReference>
<dbReference type="InterPro" id="IPR002197">
    <property type="entry name" value="HTH_Fis"/>
</dbReference>
<gene>
    <name evidence="7" type="ORF">PITCH_A830009</name>
</gene>
<proteinExistence type="predicted"/>
<dbReference type="Gene3D" id="1.10.8.60">
    <property type="match status" value="1"/>
</dbReference>
<dbReference type="FunFam" id="3.40.50.300:FF:000006">
    <property type="entry name" value="DNA-binding transcriptional regulator NtrC"/>
    <property type="match status" value="1"/>
</dbReference>
<dbReference type="InterPro" id="IPR058031">
    <property type="entry name" value="AAA_lid_NorR"/>
</dbReference>
<dbReference type="SUPFAM" id="SSF46689">
    <property type="entry name" value="Homeodomain-like"/>
    <property type="match status" value="1"/>
</dbReference>
<dbReference type="InterPro" id="IPR027417">
    <property type="entry name" value="P-loop_NTPase"/>
</dbReference>
<evidence type="ECO:0000256" key="4">
    <source>
        <dbReference type="ARBA" id="ARBA00023125"/>
    </source>
</evidence>
<dbReference type="PROSITE" id="PS50045">
    <property type="entry name" value="SIGMA54_INTERACT_4"/>
    <property type="match status" value="1"/>
</dbReference>
<keyword evidence="4" id="KW-0238">DNA-binding</keyword>
<dbReference type="GO" id="GO:0006355">
    <property type="term" value="P:regulation of DNA-templated transcription"/>
    <property type="evidence" value="ECO:0007669"/>
    <property type="project" value="InterPro"/>
</dbReference>
<reference evidence="7" key="1">
    <citation type="submission" date="2018-01" db="EMBL/GenBank/DDBJ databases">
        <authorList>
            <person name="Regsiter A."/>
            <person name="William W."/>
        </authorList>
    </citation>
    <scope>NUCLEOTIDE SEQUENCE</scope>
    <source>
        <strain evidence="7">TRIP AH-1</strain>
    </source>
</reference>
<dbReference type="GO" id="GO:0005524">
    <property type="term" value="F:ATP binding"/>
    <property type="evidence" value="ECO:0007669"/>
    <property type="project" value="UniProtKB-KW"/>
</dbReference>
<dbReference type="SUPFAM" id="SSF52540">
    <property type="entry name" value="P-loop containing nucleoside triphosphate hydrolases"/>
    <property type="match status" value="1"/>
</dbReference>
<dbReference type="PRINTS" id="PR01590">
    <property type="entry name" value="HTHFIS"/>
</dbReference>
<dbReference type="GO" id="GO:0043565">
    <property type="term" value="F:sequence-specific DNA binding"/>
    <property type="evidence" value="ECO:0007669"/>
    <property type="project" value="InterPro"/>
</dbReference>
<evidence type="ECO:0000256" key="2">
    <source>
        <dbReference type="ARBA" id="ARBA00022840"/>
    </source>
</evidence>
<keyword evidence="1" id="KW-0547">Nucleotide-binding</keyword>
<protein>
    <submittedName>
        <fullName evidence="7">Sigma54 specific transcriptional regulator, Fis family (Modular protein)</fullName>
    </submittedName>
</protein>
<dbReference type="InterPro" id="IPR003593">
    <property type="entry name" value="AAA+_ATPase"/>
</dbReference>
<keyword evidence="3" id="KW-0805">Transcription regulation</keyword>
<dbReference type="SMART" id="SM00382">
    <property type="entry name" value="AAA"/>
    <property type="match status" value="1"/>
</dbReference>
<dbReference type="Pfam" id="PF25601">
    <property type="entry name" value="AAA_lid_14"/>
    <property type="match status" value="1"/>
</dbReference>
<dbReference type="PROSITE" id="PS00688">
    <property type="entry name" value="SIGMA54_INTERACT_3"/>
    <property type="match status" value="1"/>
</dbReference>
<dbReference type="Gene3D" id="3.40.50.300">
    <property type="entry name" value="P-loop containing nucleotide triphosphate hydrolases"/>
    <property type="match status" value="1"/>
</dbReference>
<keyword evidence="2" id="KW-0067">ATP-binding</keyword>
<accession>A0A445N326</accession>
<dbReference type="InterPro" id="IPR025944">
    <property type="entry name" value="Sigma_54_int_dom_CS"/>
</dbReference>
<dbReference type="PANTHER" id="PTHR32071:SF57">
    <property type="entry name" value="C4-DICARBOXYLATE TRANSPORT TRANSCRIPTIONAL REGULATORY PROTEIN DCTD"/>
    <property type="match status" value="1"/>
</dbReference>
<evidence type="ECO:0000313" key="7">
    <source>
        <dbReference type="EMBL" id="SPD76101.1"/>
    </source>
</evidence>
<evidence type="ECO:0000256" key="1">
    <source>
        <dbReference type="ARBA" id="ARBA00022741"/>
    </source>
</evidence>
<dbReference type="InterPro" id="IPR025943">
    <property type="entry name" value="Sigma_54_int_dom_ATP-bd_2"/>
</dbReference>
<feature type="domain" description="Sigma-54 factor interaction" evidence="6">
    <location>
        <begin position="135"/>
        <end position="364"/>
    </location>
</feature>
<organism evidence="7">
    <name type="scientific">uncultured Desulfobacterium sp</name>
    <dbReference type="NCBI Taxonomy" id="201089"/>
    <lineage>
        <taxon>Bacteria</taxon>
        <taxon>Pseudomonadati</taxon>
        <taxon>Thermodesulfobacteriota</taxon>
        <taxon>Desulfobacteria</taxon>
        <taxon>Desulfobacterales</taxon>
        <taxon>Desulfobacteriaceae</taxon>
        <taxon>Desulfobacterium</taxon>
        <taxon>environmental samples</taxon>
    </lineage>
</organism>
<evidence type="ECO:0000256" key="5">
    <source>
        <dbReference type="ARBA" id="ARBA00023163"/>
    </source>
</evidence>
<dbReference type="PROSITE" id="PS00675">
    <property type="entry name" value="SIGMA54_INTERACT_1"/>
    <property type="match status" value="1"/>
</dbReference>
<dbReference type="InterPro" id="IPR002078">
    <property type="entry name" value="Sigma_54_int"/>
</dbReference>
<dbReference type="CDD" id="cd00009">
    <property type="entry name" value="AAA"/>
    <property type="match status" value="1"/>
</dbReference>
<dbReference type="InterPro" id="IPR009057">
    <property type="entry name" value="Homeodomain-like_sf"/>
</dbReference>
<name>A0A445N326_9BACT</name>